<name>A0A9Q5MYA4_SANBA</name>
<dbReference type="InterPro" id="IPR005568">
    <property type="entry name" value="Ribosomal_uL6_N"/>
</dbReference>
<evidence type="ECO:0000256" key="1">
    <source>
        <dbReference type="ARBA" id="ARBA00010592"/>
    </source>
</evidence>
<dbReference type="GO" id="GO:0000027">
    <property type="term" value="P:ribosomal large subunit assembly"/>
    <property type="evidence" value="ECO:0007669"/>
    <property type="project" value="TreeGrafter"/>
</dbReference>
<dbReference type="EMBL" id="LNZH02000215">
    <property type="protein sequence ID" value="OCB84392.1"/>
    <property type="molecule type" value="Genomic_DNA"/>
</dbReference>
<dbReference type="GO" id="GO:0022625">
    <property type="term" value="C:cytosolic large ribosomal subunit"/>
    <property type="evidence" value="ECO:0007669"/>
    <property type="project" value="TreeGrafter"/>
</dbReference>
<proteinExistence type="inferred from homology"/>
<evidence type="ECO:0000313" key="5">
    <source>
        <dbReference type="EMBL" id="OCB84392.1"/>
    </source>
</evidence>
<dbReference type="OrthoDB" id="2436667at2759"/>
<accession>A0A9Q5MYA4</accession>
<dbReference type="AlphaFoldDB" id="A0A9Q5MYA4"/>
<dbReference type="GO" id="GO:0003723">
    <property type="term" value="F:RNA binding"/>
    <property type="evidence" value="ECO:0007669"/>
    <property type="project" value="TreeGrafter"/>
</dbReference>
<dbReference type="GO" id="GO:0003735">
    <property type="term" value="F:structural constituent of ribosome"/>
    <property type="evidence" value="ECO:0007669"/>
    <property type="project" value="InterPro"/>
</dbReference>
<dbReference type="Pfam" id="PF03868">
    <property type="entry name" value="Ribosomal_L6e_N"/>
    <property type="match status" value="1"/>
</dbReference>
<organism evidence="5 6">
    <name type="scientific">Sanghuangporus baumii</name>
    <name type="common">Phellinus baumii</name>
    <dbReference type="NCBI Taxonomy" id="108892"/>
    <lineage>
        <taxon>Eukaryota</taxon>
        <taxon>Fungi</taxon>
        <taxon>Dikarya</taxon>
        <taxon>Basidiomycota</taxon>
        <taxon>Agaricomycotina</taxon>
        <taxon>Agaricomycetes</taxon>
        <taxon>Hymenochaetales</taxon>
        <taxon>Hymenochaetaceae</taxon>
        <taxon>Sanghuangporus</taxon>
    </lineage>
</organism>
<dbReference type="PANTHER" id="PTHR10715:SF0">
    <property type="entry name" value="LARGE RIBOSOMAL SUBUNIT PROTEIN EL6"/>
    <property type="match status" value="1"/>
</dbReference>
<keyword evidence="6" id="KW-1185">Reference proteome</keyword>
<gene>
    <name evidence="5" type="ORF">A7U60_g8376</name>
</gene>
<feature type="domain" description="Large ribosomal subunit protein uL6 N-terminal" evidence="4">
    <location>
        <begin position="29"/>
        <end position="75"/>
    </location>
</feature>
<dbReference type="PANTHER" id="PTHR10715">
    <property type="entry name" value="60S RIBOSOMAL PROTEIN L6"/>
    <property type="match status" value="1"/>
</dbReference>
<dbReference type="CDD" id="cd13156">
    <property type="entry name" value="KOW_RPL6"/>
    <property type="match status" value="1"/>
</dbReference>
<comment type="similarity">
    <text evidence="1">Belongs to the eukaryotic ribosomal protein eL6 family.</text>
</comment>
<sequence>MWLYGWPISVQRPRLKHATHSELLDDKEMARNRELVPGIGRYSRSQIKAKRGLFKGLKTSTKPAAPETPATIEKQIGGEKNGGKRLVPTSKAPRFYPAEDVRKPKKSRKVAKPTKLRGTITPGTVLILLAGRFAGKRVVFLKQLGSGLLLVTGPYKVNGVPLRRVNQAYVIATQTKIDLGDFKVDEKADDAYFSKAKAKGRKSAEEEFFSEGKPKEREPLPENKLSLQKEIDGAVISAIKKEALLAKYIKSTFGLSKGQFPHQLVF</sequence>
<dbReference type="InterPro" id="IPR000915">
    <property type="entry name" value="60S_ribosomal_eL6"/>
</dbReference>
<reference evidence="5" key="1">
    <citation type="submission" date="2016-06" db="EMBL/GenBank/DDBJ databases">
        <title>Draft Genome sequence of the fungus Inonotus baumii.</title>
        <authorList>
            <person name="Zhu H."/>
            <person name="Lin W."/>
        </authorList>
    </citation>
    <scope>NUCLEOTIDE SEQUENCE</scope>
    <source>
        <strain evidence="5">821</strain>
    </source>
</reference>
<dbReference type="Proteomes" id="UP000757232">
    <property type="component" value="Unassembled WGS sequence"/>
</dbReference>
<dbReference type="SUPFAM" id="SSF50104">
    <property type="entry name" value="Translation proteins SH3-like domain"/>
    <property type="match status" value="1"/>
</dbReference>
<dbReference type="InterPro" id="IPR008991">
    <property type="entry name" value="Translation_prot_SH3-like_sf"/>
</dbReference>
<protein>
    <recommendedName>
        <fullName evidence="4">Large ribosomal subunit protein uL6 N-terminal domain-containing protein</fullName>
    </recommendedName>
</protein>
<evidence type="ECO:0000313" key="6">
    <source>
        <dbReference type="Proteomes" id="UP000757232"/>
    </source>
</evidence>
<dbReference type="InterPro" id="IPR014722">
    <property type="entry name" value="Rib_uL2_dom2"/>
</dbReference>
<dbReference type="InterPro" id="IPR041997">
    <property type="entry name" value="Ribosomal_eL6_KOW"/>
</dbReference>
<evidence type="ECO:0000259" key="4">
    <source>
        <dbReference type="Pfam" id="PF03868"/>
    </source>
</evidence>
<dbReference type="Gene3D" id="2.30.30.30">
    <property type="match status" value="1"/>
</dbReference>
<evidence type="ECO:0000256" key="2">
    <source>
        <dbReference type="ARBA" id="ARBA00022980"/>
    </source>
</evidence>
<evidence type="ECO:0000256" key="3">
    <source>
        <dbReference type="ARBA" id="ARBA00023274"/>
    </source>
</evidence>
<dbReference type="GO" id="GO:0002181">
    <property type="term" value="P:cytoplasmic translation"/>
    <property type="evidence" value="ECO:0007669"/>
    <property type="project" value="TreeGrafter"/>
</dbReference>
<keyword evidence="2" id="KW-0689">Ribosomal protein</keyword>
<comment type="caution">
    <text evidence="5">The sequence shown here is derived from an EMBL/GenBank/DDBJ whole genome shotgun (WGS) entry which is preliminary data.</text>
</comment>
<dbReference type="FunFam" id="2.30.30.30:FF:000014">
    <property type="entry name" value="60S ribosomal protein L6"/>
    <property type="match status" value="1"/>
</dbReference>
<dbReference type="Pfam" id="PF01159">
    <property type="entry name" value="Ribosomal_L6e"/>
    <property type="match status" value="1"/>
</dbReference>
<keyword evidence="3" id="KW-0687">Ribonucleoprotein</keyword>